<dbReference type="EMBL" id="BLSA01000006">
    <property type="protein sequence ID" value="GFP31789.1"/>
    <property type="molecule type" value="Genomic_DNA"/>
</dbReference>
<sequence length="110" mass="12809">MVTPLRQDEIRLVEYLLRRTLDQLTGQAENVCRDDRPRNRYFVGSLANRLPQDESDTPDDDLFSRLAPTAMGLDVLVEPQGLDARLIIQPHFNVYYRVFPDLEHQRRISG</sequence>
<protein>
    <submittedName>
        <fullName evidence="1">Uncharacterized protein</fullName>
    </submittedName>
</protein>
<organism evidence="1">
    <name type="scientific">Candidatus Hakubella thermalkaliphila</name>
    <dbReference type="NCBI Taxonomy" id="2754717"/>
    <lineage>
        <taxon>Bacteria</taxon>
        <taxon>Bacillati</taxon>
        <taxon>Actinomycetota</taxon>
        <taxon>Actinomycetota incertae sedis</taxon>
        <taxon>Candidatus Hakubellales</taxon>
        <taxon>Candidatus Hakubellaceae</taxon>
        <taxon>Candidatus Hakubella</taxon>
    </lineage>
</organism>
<comment type="caution">
    <text evidence="1">The sequence shown here is derived from an EMBL/GenBank/DDBJ whole genome shotgun (WGS) entry which is preliminary data.</text>
</comment>
<accession>A0A6V8PGI0</accession>
<dbReference type="AlphaFoldDB" id="A0A6V8PGI0"/>
<reference evidence="1" key="1">
    <citation type="journal article" date="2020" name="Front. Microbiol.">
        <title>Single-cell genomics of novel Actinobacteria with the Wood-Ljungdahl pathway discovered in a serpentinizing system.</title>
        <authorList>
            <person name="Merino N."/>
            <person name="Kawai M."/>
            <person name="Boyd E.S."/>
            <person name="Colman D.R."/>
            <person name="McGlynn S.E."/>
            <person name="Nealson K.H."/>
            <person name="Kurokawa K."/>
            <person name="Hongoh Y."/>
        </authorList>
    </citation>
    <scope>NUCLEOTIDE SEQUENCE [LARGE SCALE GENOMIC DNA]</scope>
    <source>
        <strain evidence="1">S42</strain>
    </source>
</reference>
<name>A0A6V8PGI0_9ACTN</name>
<dbReference type="Proteomes" id="UP000568877">
    <property type="component" value="Unassembled WGS sequence"/>
</dbReference>
<evidence type="ECO:0000313" key="1">
    <source>
        <dbReference type="EMBL" id="GFP31789.1"/>
    </source>
</evidence>
<proteinExistence type="predicted"/>
<gene>
    <name evidence="1" type="ORF">HKBW3S42_00095</name>
</gene>